<sequence length="212" mass="24191">MPLPWDTGDHERNWQGYFIPGTSVLRNRVGARTHAELRDAENDLVEARVIELREEPNLLGDRTYDLAYLRAIHRQLFQDVYVWAGDLRTVGIEKEDESFCPPGSISRPMEHVAAEIHHLDRLRAIDDGDLAGKVAYLYDHVNYAHPFREGNGRSTREFFDLLLSERGSGFDWGKTDLEELYGACHAARAHSDLTGMVAMFTKILDAEPAYDF</sequence>
<keyword evidence="4" id="KW-0067">ATP-binding</keyword>
<evidence type="ECO:0000313" key="10">
    <source>
        <dbReference type="Proteomes" id="UP000218067"/>
    </source>
</evidence>
<accession>A0A1B4XY08</accession>
<evidence type="ECO:0000256" key="1">
    <source>
        <dbReference type="ARBA" id="ARBA00022679"/>
    </source>
</evidence>
<gene>
    <name evidence="9" type="primary">fic</name>
    <name evidence="9" type="ORF">SHTP_0303</name>
</gene>
<evidence type="ECO:0000259" key="8">
    <source>
        <dbReference type="PROSITE" id="PS51459"/>
    </source>
</evidence>
<dbReference type="GeneID" id="93434980"/>
<keyword evidence="2" id="KW-0548">Nucleotidyltransferase</keyword>
<dbReference type="AlphaFoldDB" id="A0A1B4XY08"/>
<comment type="catalytic activity">
    <reaction evidence="6">
        <text>L-threonyl-[protein] + ATP = 3-O-(5'-adenylyl)-L-threonyl-[protein] + diphosphate</text>
        <dbReference type="Rhea" id="RHEA:54292"/>
        <dbReference type="Rhea" id="RHEA-COMP:11060"/>
        <dbReference type="Rhea" id="RHEA-COMP:13847"/>
        <dbReference type="ChEBI" id="CHEBI:30013"/>
        <dbReference type="ChEBI" id="CHEBI:30616"/>
        <dbReference type="ChEBI" id="CHEBI:33019"/>
        <dbReference type="ChEBI" id="CHEBI:138113"/>
        <dbReference type="EC" id="2.7.7.108"/>
    </reaction>
</comment>
<dbReference type="Proteomes" id="UP000218067">
    <property type="component" value="Chromosome"/>
</dbReference>
<dbReference type="GO" id="GO:0005524">
    <property type="term" value="F:ATP binding"/>
    <property type="evidence" value="ECO:0007669"/>
    <property type="project" value="UniProtKB-KW"/>
</dbReference>
<protein>
    <recommendedName>
        <fullName evidence="5">protein adenylyltransferase</fullName>
        <ecNumber evidence="5">2.7.7.108</ecNumber>
    </recommendedName>
</protein>
<evidence type="ECO:0000256" key="5">
    <source>
        <dbReference type="ARBA" id="ARBA00034531"/>
    </source>
</evidence>
<evidence type="ECO:0000256" key="6">
    <source>
        <dbReference type="ARBA" id="ARBA00047939"/>
    </source>
</evidence>
<keyword evidence="1" id="KW-0808">Transferase</keyword>
<feature type="domain" description="Fido" evidence="8">
    <location>
        <begin position="64"/>
        <end position="202"/>
    </location>
</feature>
<dbReference type="EMBL" id="AP017624">
    <property type="protein sequence ID" value="BAV39693.1"/>
    <property type="molecule type" value="Genomic_DNA"/>
</dbReference>
<evidence type="ECO:0000256" key="7">
    <source>
        <dbReference type="ARBA" id="ARBA00048696"/>
    </source>
</evidence>
<dbReference type="PANTHER" id="PTHR39560:SF1">
    <property type="entry name" value="PROTEIN ADENYLYLTRANSFERASE FIC-RELATED"/>
    <property type="match status" value="1"/>
</dbReference>
<evidence type="ECO:0000256" key="2">
    <source>
        <dbReference type="ARBA" id="ARBA00022695"/>
    </source>
</evidence>
<proteinExistence type="predicted"/>
<evidence type="ECO:0000313" key="9">
    <source>
        <dbReference type="EMBL" id="BAV39693.1"/>
    </source>
</evidence>
<evidence type="ECO:0000256" key="3">
    <source>
        <dbReference type="ARBA" id="ARBA00022741"/>
    </source>
</evidence>
<dbReference type="InterPro" id="IPR036597">
    <property type="entry name" value="Fido-like_dom_sf"/>
</dbReference>
<dbReference type="EC" id="2.7.7.108" evidence="5"/>
<evidence type="ECO:0000256" key="4">
    <source>
        <dbReference type="ARBA" id="ARBA00022840"/>
    </source>
</evidence>
<reference evidence="9 10" key="1">
    <citation type="submission" date="2016-08" db="EMBL/GenBank/DDBJ databases">
        <title>Complete genome sequence of Mycobacterium shinshuense, a subspecies of M. ulcerans.</title>
        <authorList>
            <person name="Yoshida M."/>
            <person name="Ogura Y."/>
            <person name="Hayashi T."/>
            <person name="Hoshino Y."/>
        </authorList>
    </citation>
    <scope>NUCLEOTIDE SEQUENCE [LARGE SCALE GENOMIC DNA]</scope>
    <source>
        <strain evidence="10">ATCC 33728</strain>
    </source>
</reference>
<name>A0A1B4XY08_MYCUL</name>
<dbReference type="GO" id="GO:0051302">
    <property type="term" value="P:regulation of cell division"/>
    <property type="evidence" value="ECO:0007669"/>
    <property type="project" value="TreeGrafter"/>
</dbReference>
<organism evidence="9 10">
    <name type="scientific">Mycobacterium ulcerans subsp. shinshuense</name>
    <dbReference type="NCBI Taxonomy" id="1124626"/>
    <lineage>
        <taxon>Bacteria</taxon>
        <taxon>Bacillati</taxon>
        <taxon>Actinomycetota</taxon>
        <taxon>Actinomycetes</taxon>
        <taxon>Mycobacteriales</taxon>
        <taxon>Mycobacteriaceae</taxon>
        <taxon>Mycobacterium</taxon>
        <taxon>Mycobacterium ulcerans group</taxon>
    </lineage>
</organism>
<dbReference type="InterPro" id="IPR003812">
    <property type="entry name" value="Fido"/>
</dbReference>
<dbReference type="Gene3D" id="1.10.3290.10">
    <property type="entry name" value="Fido-like domain"/>
    <property type="match status" value="1"/>
</dbReference>
<dbReference type="PROSITE" id="PS51459">
    <property type="entry name" value="FIDO"/>
    <property type="match status" value="1"/>
</dbReference>
<comment type="catalytic activity">
    <reaction evidence="7">
        <text>L-tyrosyl-[protein] + ATP = O-(5'-adenylyl)-L-tyrosyl-[protein] + diphosphate</text>
        <dbReference type="Rhea" id="RHEA:54288"/>
        <dbReference type="Rhea" id="RHEA-COMP:10136"/>
        <dbReference type="Rhea" id="RHEA-COMP:13846"/>
        <dbReference type="ChEBI" id="CHEBI:30616"/>
        <dbReference type="ChEBI" id="CHEBI:33019"/>
        <dbReference type="ChEBI" id="CHEBI:46858"/>
        <dbReference type="ChEBI" id="CHEBI:83624"/>
        <dbReference type="EC" id="2.7.7.108"/>
    </reaction>
</comment>
<dbReference type="PANTHER" id="PTHR39560">
    <property type="entry name" value="PROTEIN ADENYLYLTRANSFERASE FIC-RELATED"/>
    <property type="match status" value="1"/>
</dbReference>
<keyword evidence="3" id="KW-0547">Nucleotide-binding</keyword>
<dbReference type="GO" id="GO:0070733">
    <property type="term" value="F:AMPylase activity"/>
    <property type="evidence" value="ECO:0007669"/>
    <property type="project" value="UniProtKB-EC"/>
</dbReference>
<dbReference type="SUPFAM" id="SSF140931">
    <property type="entry name" value="Fic-like"/>
    <property type="match status" value="1"/>
</dbReference>
<dbReference type="Pfam" id="PF02661">
    <property type="entry name" value="Fic"/>
    <property type="match status" value="1"/>
</dbReference>
<dbReference type="RefSeq" id="WP_096369568.1">
    <property type="nucleotide sequence ID" value="NZ_AP017624.1"/>
</dbReference>